<keyword evidence="2" id="KW-0249">Electron transport</keyword>
<dbReference type="PROSITE" id="PS51352">
    <property type="entry name" value="THIOREDOXIN_2"/>
    <property type="match status" value="1"/>
</dbReference>
<dbReference type="GO" id="GO:0015035">
    <property type="term" value="F:protein-disulfide reductase activity"/>
    <property type="evidence" value="ECO:0007669"/>
    <property type="project" value="TreeGrafter"/>
</dbReference>
<keyword evidence="6" id="KW-1185">Reference proteome</keyword>
<dbReference type="PANTHER" id="PTHR45663:SF11">
    <property type="entry name" value="GEO12009P1"/>
    <property type="match status" value="1"/>
</dbReference>
<protein>
    <submittedName>
        <fullName evidence="5">Thioredoxin</fullName>
    </submittedName>
</protein>
<dbReference type="HOGENOM" id="CLU_090389_10_2_2"/>
<evidence type="ECO:0000313" key="6">
    <source>
        <dbReference type="Proteomes" id="UP000033048"/>
    </source>
</evidence>
<dbReference type="CDD" id="cd02947">
    <property type="entry name" value="TRX_family"/>
    <property type="match status" value="1"/>
</dbReference>
<reference evidence="5 6" key="1">
    <citation type="submission" date="2014-07" db="EMBL/GenBank/DDBJ databases">
        <title>Methanogenic archaea and the global carbon cycle.</title>
        <authorList>
            <person name="Henriksen J.R."/>
            <person name="Luke J."/>
            <person name="Reinhart S."/>
            <person name="Benedict M.N."/>
            <person name="Youngblut N.D."/>
            <person name="Metcalf M.E."/>
            <person name="Whitaker R.J."/>
            <person name="Metcalf W.W."/>
        </authorList>
    </citation>
    <scope>NUCLEOTIDE SEQUENCE [LARGE SCALE GENOMIC DNA]</scope>
    <source>
        <strain evidence="5 6">MM1</strain>
    </source>
</reference>
<dbReference type="Gene3D" id="3.40.30.10">
    <property type="entry name" value="Glutaredoxin"/>
    <property type="match status" value="1"/>
</dbReference>
<dbReference type="PROSITE" id="PS00194">
    <property type="entry name" value="THIOREDOXIN_1"/>
    <property type="match status" value="1"/>
</dbReference>
<dbReference type="EMBL" id="CP009518">
    <property type="protein sequence ID" value="AKB84850.1"/>
    <property type="molecule type" value="Genomic_DNA"/>
</dbReference>
<dbReference type="InterPro" id="IPR017937">
    <property type="entry name" value="Thioredoxin_CS"/>
</dbReference>
<dbReference type="GO" id="GO:0005737">
    <property type="term" value="C:cytoplasm"/>
    <property type="evidence" value="ECO:0007669"/>
    <property type="project" value="TreeGrafter"/>
</dbReference>
<sequence length="130" mass="14545">MQDELIAEATDGNWEKLVEKEKLPVVVMFYLTTCPHCKAIDPYFREYAEEFGKSCKFIKIDAEQNPWTAERYGVEGTPSFVFLCGGNVTLGLAGVSHPSVLKGHIEDFVKDGAKCAANVTKLKYDISLYE</sequence>
<dbReference type="Pfam" id="PF00085">
    <property type="entry name" value="Thioredoxin"/>
    <property type="match status" value="1"/>
</dbReference>
<feature type="domain" description="Thioredoxin" evidence="4">
    <location>
        <begin position="1"/>
        <end position="110"/>
    </location>
</feature>
<dbReference type="AlphaFoldDB" id="A0A0E3WZ88"/>
<dbReference type="InterPro" id="IPR036249">
    <property type="entry name" value="Thioredoxin-like_sf"/>
</dbReference>
<dbReference type="RefSeq" id="WP_048205012.1">
    <property type="nucleotide sequence ID" value="NZ_CP009518.1"/>
</dbReference>
<dbReference type="Proteomes" id="UP000033048">
    <property type="component" value="Chromosome"/>
</dbReference>
<evidence type="ECO:0000313" key="5">
    <source>
        <dbReference type="EMBL" id="AKB84850.1"/>
    </source>
</evidence>
<evidence type="ECO:0000256" key="1">
    <source>
        <dbReference type="ARBA" id="ARBA00022448"/>
    </source>
</evidence>
<keyword evidence="1" id="KW-0813">Transport</keyword>
<gene>
    <name evidence="5" type="ORF">MCMEM_0797</name>
</gene>
<evidence type="ECO:0000259" key="4">
    <source>
        <dbReference type="PROSITE" id="PS51352"/>
    </source>
</evidence>
<dbReference type="PANTHER" id="PTHR45663">
    <property type="entry name" value="GEO12009P1"/>
    <property type="match status" value="1"/>
</dbReference>
<dbReference type="InterPro" id="IPR013766">
    <property type="entry name" value="Thioredoxin_domain"/>
</dbReference>
<keyword evidence="3" id="KW-1015">Disulfide bond</keyword>
<evidence type="ECO:0000256" key="2">
    <source>
        <dbReference type="ARBA" id="ARBA00022982"/>
    </source>
</evidence>
<dbReference type="PATRIC" id="fig|1434104.5.peg.862"/>
<dbReference type="OrthoDB" id="35385at2157"/>
<accession>A0A0E3WZ88</accession>
<dbReference type="GeneID" id="24893314"/>
<name>A0A0E3WZ88_METMT</name>
<dbReference type="STRING" id="1434104.MCMEM_0797"/>
<organism evidence="5 6">
    <name type="scientific">Methanococcoides methylutens MM1</name>
    <dbReference type="NCBI Taxonomy" id="1434104"/>
    <lineage>
        <taxon>Archaea</taxon>
        <taxon>Methanobacteriati</taxon>
        <taxon>Methanobacteriota</taxon>
        <taxon>Stenosarchaea group</taxon>
        <taxon>Methanomicrobia</taxon>
        <taxon>Methanosarcinales</taxon>
        <taxon>Methanosarcinaceae</taxon>
        <taxon>Methanococcoides</taxon>
    </lineage>
</organism>
<dbReference type="SUPFAM" id="SSF52833">
    <property type="entry name" value="Thioredoxin-like"/>
    <property type="match status" value="1"/>
</dbReference>
<evidence type="ECO:0000256" key="3">
    <source>
        <dbReference type="ARBA" id="ARBA00023157"/>
    </source>
</evidence>
<proteinExistence type="predicted"/>
<dbReference type="KEGG" id="mmet:MCMEM_0797"/>